<evidence type="ECO:0000256" key="5">
    <source>
        <dbReference type="ARBA" id="ARBA00022630"/>
    </source>
</evidence>
<keyword evidence="5 11" id="KW-0285">Flavoprotein</keyword>
<comment type="function">
    <text evidence="1 11">Catalyzes the conversion of dihydroorotate to orotate with quinone as electron acceptor.</text>
</comment>
<evidence type="ECO:0000256" key="10">
    <source>
        <dbReference type="ARBA" id="ARBA00048639"/>
    </source>
</evidence>
<feature type="binding site" evidence="11">
    <location>
        <position position="141"/>
    </location>
    <ligand>
        <name>FMN</name>
        <dbReference type="ChEBI" id="CHEBI:58210"/>
    </ligand>
</feature>
<evidence type="ECO:0000256" key="9">
    <source>
        <dbReference type="ARBA" id="ARBA00023136"/>
    </source>
</evidence>
<feature type="binding site" evidence="11">
    <location>
        <position position="177"/>
    </location>
    <ligand>
        <name>substrate</name>
    </ligand>
</feature>
<keyword evidence="11" id="KW-1003">Cell membrane</keyword>
<dbReference type="EMBL" id="JAPJZH010000018">
    <property type="protein sequence ID" value="MDA4848069.1"/>
    <property type="molecule type" value="Genomic_DNA"/>
</dbReference>
<sequence>MTHPLYRLARHALFALDPETAHRLSIKALKSGALPPQTADADPGLAVDAAGLRFKNPIGIAAGFDKNAEVANEVLRLGFGFTEIGSVTPLPQAGNPQPRIFRLPADRAVINRLGFNNEGHAAALRRLRGSTGPRPGPIGVNVGANKDSEDRIGDYALGITVFYDVADYFTVNVSSPNTPGLRDLQARENLMLLISAVQEARSARQSAGAEHKPIFVKIAPDLNEEDLRNIASVARETGLDGLIVSNTTLSRDGLRAGRHTGQSGGLSGRPLFERSTIVLAKLRALVGPQMTLIGLGGVDSAQTALEKIRAGADLVQLYTGFVYEGPGIVPAILSGLSRAVSREGIGSIADLRDSHLDAWAERSIPQ</sequence>
<organism evidence="13 14">
    <name type="scientific">Hoeflea poritis</name>
    <dbReference type="NCBI Taxonomy" id="2993659"/>
    <lineage>
        <taxon>Bacteria</taxon>
        <taxon>Pseudomonadati</taxon>
        <taxon>Pseudomonadota</taxon>
        <taxon>Alphaproteobacteria</taxon>
        <taxon>Hyphomicrobiales</taxon>
        <taxon>Rhizobiaceae</taxon>
        <taxon>Hoeflea</taxon>
    </lineage>
</organism>
<feature type="binding site" evidence="11">
    <location>
        <begin position="246"/>
        <end position="247"/>
    </location>
    <ligand>
        <name>substrate</name>
    </ligand>
</feature>
<dbReference type="GO" id="GO:0106430">
    <property type="term" value="F:dihydroorotate dehydrogenase (quinone) activity"/>
    <property type="evidence" value="ECO:0007669"/>
    <property type="project" value="UniProtKB-EC"/>
</dbReference>
<feature type="binding site" evidence="11">
    <location>
        <position position="268"/>
    </location>
    <ligand>
        <name>FMN</name>
        <dbReference type="ChEBI" id="CHEBI:58210"/>
    </ligand>
</feature>
<evidence type="ECO:0000256" key="6">
    <source>
        <dbReference type="ARBA" id="ARBA00022643"/>
    </source>
</evidence>
<evidence type="ECO:0000256" key="11">
    <source>
        <dbReference type="HAMAP-Rule" id="MF_00225"/>
    </source>
</evidence>
<dbReference type="HAMAP" id="MF_00225">
    <property type="entry name" value="DHO_dh_type2"/>
    <property type="match status" value="1"/>
</dbReference>
<feature type="active site" description="Nucleophile" evidence="11">
    <location>
        <position position="175"/>
    </location>
</feature>
<evidence type="ECO:0000256" key="1">
    <source>
        <dbReference type="ARBA" id="ARBA00003125"/>
    </source>
</evidence>
<dbReference type="PROSITE" id="PS00912">
    <property type="entry name" value="DHODEHASE_2"/>
    <property type="match status" value="1"/>
</dbReference>
<feature type="binding site" evidence="11">
    <location>
        <position position="172"/>
    </location>
    <ligand>
        <name>FMN</name>
        <dbReference type="ChEBI" id="CHEBI:58210"/>
    </ligand>
</feature>
<evidence type="ECO:0000259" key="12">
    <source>
        <dbReference type="Pfam" id="PF01180"/>
    </source>
</evidence>
<evidence type="ECO:0000256" key="7">
    <source>
        <dbReference type="ARBA" id="ARBA00022975"/>
    </source>
</evidence>
<dbReference type="PANTHER" id="PTHR48109">
    <property type="entry name" value="DIHYDROOROTATE DEHYDROGENASE (QUINONE), MITOCHONDRIAL-RELATED"/>
    <property type="match status" value="1"/>
</dbReference>
<dbReference type="InterPro" id="IPR050074">
    <property type="entry name" value="DHO_dehydrogenase"/>
</dbReference>
<feature type="binding site" evidence="11">
    <location>
        <begin position="111"/>
        <end position="115"/>
    </location>
    <ligand>
        <name>substrate</name>
    </ligand>
</feature>
<accession>A0ABT4VTP3</accession>
<dbReference type="NCBIfam" id="TIGR01036">
    <property type="entry name" value="pyrD_sub2"/>
    <property type="match status" value="1"/>
</dbReference>
<dbReference type="InterPro" id="IPR005720">
    <property type="entry name" value="Dihydroorotate_DH_cat"/>
</dbReference>
<dbReference type="PROSITE" id="PS00911">
    <property type="entry name" value="DHODEHASE_1"/>
    <property type="match status" value="1"/>
</dbReference>
<keyword evidence="6 11" id="KW-0288">FMN</keyword>
<evidence type="ECO:0000256" key="2">
    <source>
        <dbReference type="ARBA" id="ARBA00004370"/>
    </source>
</evidence>
<dbReference type="PANTHER" id="PTHR48109:SF4">
    <property type="entry name" value="DIHYDROOROTATE DEHYDROGENASE (QUINONE), MITOCHONDRIAL"/>
    <property type="match status" value="1"/>
</dbReference>
<evidence type="ECO:0000313" key="13">
    <source>
        <dbReference type="EMBL" id="MDA4848069.1"/>
    </source>
</evidence>
<dbReference type="CDD" id="cd04738">
    <property type="entry name" value="DHOD_2_like"/>
    <property type="match status" value="1"/>
</dbReference>
<evidence type="ECO:0000256" key="4">
    <source>
        <dbReference type="ARBA" id="ARBA00005359"/>
    </source>
</evidence>
<comment type="similarity">
    <text evidence="4 11">Belongs to the dihydroorotate dehydrogenase family. Type 2 subfamily.</text>
</comment>
<evidence type="ECO:0000256" key="3">
    <source>
        <dbReference type="ARBA" id="ARBA00005161"/>
    </source>
</evidence>
<dbReference type="NCBIfam" id="NF003652">
    <property type="entry name" value="PRK05286.2-5"/>
    <property type="match status" value="1"/>
</dbReference>
<comment type="caution">
    <text evidence="13">The sequence shown here is derived from an EMBL/GenBank/DDBJ whole genome shotgun (WGS) entry which is preliminary data.</text>
</comment>
<keyword evidence="9 11" id="KW-0472">Membrane</keyword>
<dbReference type="InterPro" id="IPR001295">
    <property type="entry name" value="Dihydroorotate_DH_CS"/>
</dbReference>
<comment type="subcellular location">
    <subcellularLocation>
        <location evidence="11">Cell membrane</location>
        <topology evidence="11">Peripheral membrane protein</topology>
    </subcellularLocation>
    <subcellularLocation>
        <location evidence="2">Membrane</location>
    </subcellularLocation>
</comment>
<reference evidence="13" key="1">
    <citation type="submission" date="2022-11" db="EMBL/GenBank/DDBJ databases">
        <title>Hoeflea poritis sp. nov., isolated from scleractinian coral Porites lutea.</title>
        <authorList>
            <person name="Zhang G."/>
            <person name="Wei Q."/>
            <person name="Cai L."/>
        </authorList>
    </citation>
    <scope>NUCLEOTIDE SEQUENCE</scope>
    <source>
        <strain evidence="13">E7-10</strain>
    </source>
</reference>
<comment type="cofactor">
    <cofactor evidence="11">
        <name>FMN</name>
        <dbReference type="ChEBI" id="CHEBI:58210"/>
    </cofactor>
    <text evidence="11">Binds 1 FMN per subunit.</text>
</comment>
<keyword evidence="8 11" id="KW-0560">Oxidoreductase</keyword>
<feature type="binding site" evidence="11">
    <location>
        <position position="66"/>
    </location>
    <ligand>
        <name>substrate</name>
    </ligand>
</feature>
<feature type="binding site" evidence="11">
    <location>
        <position position="172"/>
    </location>
    <ligand>
        <name>substrate</name>
    </ligand>
</feature>
<feature type="binding site" evidence="11">
    <location>
        <begin position="62"/>
        <end position="66"/>
    </location>
    <ligand>
        <name>FMN</name>
        <dbReference type="ChEBI" id="CHEBI:58210"/>
    </ligand>
</feature>
<proteinExistence type="inferred from homology"/>
<evidence type="ECO:0000256" key="8">
    <source>
        <dbReference type="ARBA" id="ARBA00023002"/>
    </source>
</evidence>
<feature type="binding site" evidence="11">
    <location>
        <begin position="318"/>
        <end position="319"/>
    </location>
    <ligand>
        <name>FMN</name>
        <dbReference type="ChEBI" id="CHEBI:58210"/>
    </ligand>
</feature>
<dbReference type="Pfam" id="PF01180">
    <property type="entry name" value="DHO_dh"/>
    <property type="match status" value="1"/>
</dbReference>
<dbReference type="NCBIfam" id="NF003645">
    <property type="entry name" value="PRK05286.1-2"/>
    <property type="match status" value="1"/>
</dbReference>
<keyword evidence="14" id="KW-1185">Reference proteome</keyword>
<comment type="catalytic activity">
    <reaction evidence="10 11">
        <text>(S)-dihydroorotate + a quinone = orotate + a quinol</text>
        <dbReference type="Rhea" id="RHEA:30187"/>
        <dbReference type="ChEBI" id="CHEBI:24646"/>
        <dbReference type="ChEBI" id="CHEBI:30839"/>
        <dbReference type="ChEBI" id="CHEBI:30864"/>
        <dbReference type="ChEBI" id="CHEBI:132124"/>
        <dbReference type="EC" id="1.3.5.2"/>
    </reaction>
</comment>
<comment type="subunit">
    <text evidence="11">Monomer.</text>
</comment>
<feature type="domain" description="Dihydroorotate dehydrogenase catalytic" evidence="12">
    <location>
        <begin position="45"/>
        <end position="338"/>
    </location>
</feature>
<keyword evidence="7 11" id="KW-0665">Pyrimidine biosynthesis</keyword>
<feature type="binding site" evidence="11">
    <location>
        <position position="217"/>
    </location>
    <ligand>
        <name>FMN</name>
        <dbReference type="ChEBI" id="CHEBI:58210"/>
    </ligand>
</feature>
<dbReference type="InterPro" id="IPR013785">
    <property type="entry name" value="Aldolase_TIM"/>
</dbReference>
<dbReference type="RefSeq" id="WP_271091913.1">
    <property type="nucleotide sequence ID" value="NZ_JAPJZH010000018.1"/>
</dbReference>
<dbReference type="EC" id="1.3.5.2" evidence="11"/>
<feature type="binding site" evidence="11">
    <location>
        <position position="86"/>
    </location>
    <ligand>
        <name>FMN</name>
        <dbReference type="ChEBI" id="CHEBI:58210"/>
    </ligand>
</feature>
<gene>
    <name evidence="11" type="primary">pyrD</name>
    <name evidence="13" type="ORF">OOZ53_22115</name>
</gene>
<feature type="binding site" evidence="11">
    <location>
        <position position="245"/>
    </location>
    <ligand>
        <name>FMN</name>
        <dbReference type="ChEBI" id="CHEBI:58210"/>
    </ligand>
</feature>
<dbReference type="Gene3D" id="3.20.20.70">
    <property type="entry name" value="Aldolase class I"/>
    <property type="match status" value="1"/>
</dbReference>
<dbReference type="InterPro" id="IPR005719">
    <property type="entry name" value="Dihydroorotate_DH_2"/>
</dbReference>
<name>A0ABT4VTP3_9HYPH</name>
<protein>
    <recommendedName>
        <fullName evidence="11">Dihydroorotate dehydrogenase (quinone)</fullName>
        <ecNumber evidence="11">1.3.5.2</ecNumber>
    </recommendedName>
    <alternativeName>
        <fullName evidence="11">DHOdehase</fullName>
        <shortName evidence="11">DHOD</shortName>
        <shortName evidence="11">DHODase</shortName>
    </alternativeName>
    <alternativeName>
        <fullName evidence="11">Dihydroorotate oxidase</fullName>
    </alternativeName>
</protein>
<feature type="binding site" evidence="11">
    <location>
        <position position="297"/>
    </location>
    <ligand>
        <name>FMN</name>
        <dbReference type="ChEBI" id="CHEBI:58210"/>
    </ligand>
</feature>
<dbReference type="Proteomes" id="UP001148313">
    <property type="component" value="Unassembled WGS sequence"/>
</dbReference>
<evidence type="ECO:0000313" key="14">
    <source>
        <dbReference type="Proteomes" id="UP001148313"/>
    </source>
</evidence>
<comment type="pathway">
    <text evidence="3 11">Pyrimidine metabolism; UMP biosynthesis via de novo pathway; orotate from (S)-dihydroorotate (quinone route): step 1/1.</text>
</comment>
<dbReference type="SUPFAM" id="SSF51395">
    <property type="entry name" value="FMN-linked oxidoreductases"/>
    <property type="match status" value="1"/>
</dbReference>